<dbReference type="STRING" id="335543.Sfum_0888"/>
<dbReference type="RefSeq" id="WP_011697756.1">
    <property type="nucleotide sequence ID" value="NC_008554.1"/>
</dbReference>
<feature type="transmembrane region" description="Helical" evidence="1">
    <location>
        <begin position="136"/>
        <end position="155"/>
    </location>
</feature>
<feature type="transmembrane region" description="Helical" evidence="1">
    <location>
        <begin position="94"/>
        <end position="116"/>
    </location>
</feature>
<keyword evidence="3" id="KW-1185">Reference proteome</keyword>
<feature type="transmembrane region" description="Helical" evidence="1">
    <location>
        <begin position="67"/>
        <end position="87"/>
    </location>
</feature>
<keyword evidence="1" id="KW-0812">Transmembrane</keyword>
<protein>
    <submittedName>
        <fullName evidence="2">Uncharacterized protein</fullName>
    </submittedName>
</protein>
<dbReference type="AlphaFoldDB" id="A0LGN3"/>
<evidence type="ECO:0000256" key="1">
    <source>
        <dbReference type="SAM" id="Phobius"/>
    </source>
</evidence>
<dbReference type="EMBL" id="CP000478">
    <property type="protein sequence ID" value="ABK16585.1"/>
    <property type="molecule type" value="Genomic_DNA"/>
</dbReference>
<organism evidence="2 3">
    <name type="scientific">Syntrophobacter fumaroxidans (strain DSM 10017 / MPOB)</name>
    <dbReference type="NCBI Taxonomy" id="335543"/>
    <lineage>
        <taxon>Bacteria</taxon>
        <taxon>Pseudomonadati</taxon>
        <taxon>Thermodesulfobacteriota</taxon>
        <taxon>Syntrophobacteria</taxon>
        <taxon>Syntrophobacterales</taxon>
        <taxon>Syntrophobacteraceae</taxon>
        <taxon>Syntrophobacter</taxon>
    </lineage>
</organism>
<feature type="transmembrane region" description="Helical" evidence="1">
    <location>
        <begin position="28"/>
        <end position="47"/>
    </location>
</feature>
<dbReference type="Proteomes" id="UP000001784">
    <property type="component" value="Chromosome"/>
</dbReference>
<evidence type="ECO:0000313" key="3">
    <source>
        <dbReference type="Proteomes" id="UP000001784"/>
    </source>
</evidence>
<name>A0LGN3_SYNFM</name>
<evidence type="ECO:0000313" key="2">
    <source>
        <dbReference type="EMBL" id="ABK16585.1"/>
    </source>
</evidence>
<keyword evidence="1" id="KW-1133">Transmembrane helix</keyword>
<dbReference type="HOGENOM" id="CLU_1467511_0_0_7"/>
<keyword evidence="1" id="KW-0472">Membrane</keyword>
<reference evidence="2 3" key="1">
    <citation type="submission" date="2006-10" db="EMBL/GenBank/DDBJ databases">
        <title>Complete sequence of Syntrophobacter fumaroxidans MPOB.</title>
        <authorList>
            <consortium name="US DOE Joint Genome Institute"/>
            <person name="Copeland A."/>
            <person name="Lucas S."/>
            <person name="Lapidus A."/>
            <person name="Barry K."/>
            <person name="Detter J.C."/>
            <person name="Glavina del Rio T."/>
            <person name="Hammon N."/>
            <person name="Israni S."/>
            <person name="Pitluck S."/>
            <person name="Goltsman E.G."/>
            <person name="Martinez M."/>
            <person name="Schmutz J."/>
            <person name="Larimer F."/>
            <person name="Land M."/>
            <person name="Hauser L."/>
            <person name="Kyrpides N."/>
            <person name="Kim E."/>
            <person name="Boone D.R."/>
            <person name="Brockman F."/>
            <person name="Culley D."/>
            <person name="Ferry J."/>
            <person name="Gunsalus R."/>
            <person name="McInerney M.J."/>
            <person name="Morrison M."/>
            <person name="Plugge C."/>
            <person name="Rohlin L."/>
            <person name="Scholten J."/>
            <person name="Sieber J."/>
            <person name="Stams A.J.M."/>
            <person name="Worm P."/>
            <person name="Henstra A.M."/>
            <person name="Richardson P."/>
        </authorList>
    </citation>
    <scope>NUCLEOTIDE SEQUENCE [LARGE SCALE GENOMIC DNA]</scope>
    <source>
        <strain evidence="3">DSM 10017 / MPOB</strain>
    </source>
</reference>
<dbReference type="InParanoid" id="A0LGN3"/>
<sequence precursor="true">MSLNDFADSRFSPYTMRRRPISGPIARMLFRGIVLALGTGSGVTVLLCFTTGSPLSGLENPTGSELGIVSLLLSPYLGMFLAAWLLIGSGIWRGAALLIGSAAVSGFGLFNVVKYWTIVPRPIPEKALTAFPLEQWALVGITLVLALVPGLLMRFGMNAFLKLRSEQKTAVGPEPGTEGKGWPP</sequence>
<dbReference type="KEGG" id="sfu:Sfum_0888"/>
<gene>
    <name evidence="2" type="ordered locus">Sfum_0888</name>
</gene>
<accession>A0LGN3</accession>
<proteinExistence type="predicted"/>